<accession>A0ABQ4SN18</accession>
<name>A0ABQ4SN18_9HYPH</name>
<comment type="similarity">
    <text evidence="1 2">Belongs to the phD/YefM antitoxin family.</text>
</comment>
<comment type="caution">
    <text evidence="3">The sequence shown here is derived from an EMBL/GenBank/DDBJ whole genome shotgun (WGS) entry which is preliminary data.</text>
</comment>
<comment type="function">
    <text evidence="2">Antitoxin component of a type II toxin-antitoxin (TA) system.</text>
</comment>
<dbReference type="Gene3D" id="3.40.1620.10">
    <property type="entry name" value="YefM-like domain"/>
    <property type="match status" value="1"/>
</dbReference>
<dbReference type="InterPro" id="IPR006442">
    <property type="entry name" value="Antitoxin_Phd/YefM"/>
</dbReference>
<evidence type="ECO:0000256" key="2">
    <source>
        <dbReference type="RuleBase" id="RU362080"/>
    </source>
</evidence>
<reference evidence="3" key="2">
    <citation type="submission" date="2021-08" db="EMBL/GenBank/DDBJ databases">
        <authorList>
            <person name="Tani A."/>
            <person name="Ola A."/>
            <person name="Ogura Y."/>
            <person name="Katsura K."/>
            <person name="Hayashi T."/>
        </authorList>
    </citation>
    <scope>NUCLEOTIDE SEQUENCE</scope>
    <source>
        <strain evidence="3">DSM 17168</strain>
    </source>
</reference>
<sequence length="81" mass="9115">MRLQDAKALFSEVVNRARDDGPQLVVLPGEDAVVIVSAEAFDRDRERHTGRRLVEALAISPLRDLELERPLVIGRVRDVDL</sequence>
<proteinExistence type="inferred from homology"/>
<protein>
    <recommendedName>
        <fullName evidence="2">Antitoxin</fullName>
    </recommendedName>
</protein>
<dbReference type="Proteomes" id="UP001055153">
    <property type="component" value="Unassembled WGS sequence"/>
</dbReference>
<dbReference type="RefSeq" id="WP_283206067.1">
    <property type="nucleotide sequence ID" value="NZ_JAUFPY010000100.1"/>
</dbReference>
<dbReference type="NCBIfam" id="TIGR01552">
    <property type="entry name" value="phd_fam"/>
    <property type="match status" value="1"/>
</dbReference>
<evidence type="ECO:0000313" key="4">
    <source>
        <dbReference type="Proteomes" id="UP001055153"/>
    </source>
</evidence>
<evidence type="ECO:0000313" key="3">
    <source>
        <dbReference type="EMBL" id="GJE04530.1"/>
    </source>
</evidence>
<gene>
    <name evidence="3" type="ORF">GMJLKIPL_6494</name>
</gene>
<reference evidence="3" key="1">
    <citation type="journal article" date="2021" name="Front. Microbiol.">
        <title>Comprehensive Comparative Genomics and Phenotyping of Methylobacterium Species.</title>
        <authorList>
            <person name="Alessa O."/>
            <person name="Ogura Y."/>
            <person name="Fujitani Y."/>
            <person name="Takami H."/>
            <person name="Hayashi T."/>
            <person name="Sahin N."/>
            <person name="Tani A."/>
        </authorList>
    </citation>
    <scope>NUCLEOTIDE SEQUENCE</scope>
    <source>
        <strain evidence="3">DSM 17168</strain>
    </source>
</reference>
<organism evidence="3 4">
    <name type="scientific">Methylobacterium isbiliense</name>
    <dbReference type="NCBI Taxonomy" id="315478"/>
    <lineage>
        <taxon>Bacteria</taxon>
        <taxon>Pseudomonadati</taxon>
        <taxon>Pseudomonadota</taxon>
        <taxon>Alphaproteobacteria</taxon>
        <taxon>Hyphomicrobiales</taxon>
        <taxon>Methylobacteriaceae</taxon>
        <taxon>Methylobacterium</taxon>
    </lineage>
</organism>
<evidence type="ECO:0000256" key="1">
    <source>
        <dbReference type="ARBA" id="ARBA00009981"/>
    </source>
</evidence>
<dbReference type="SUPFAM" id="SSF143120">
    <property type="entry name" value="YefM-like"/>
    <property type="match status" value="1"/>
</dbReference>
<dbReference type="EMBL" id="BPQQ01000128">
    <property type="protein sequence ID" value="GJE04530.1"/>
    <property type="molecule type" value="Genomic_DNA"/>
</dbReference>
<keyword evidence="4" id="KW-1185">Reference proteome</keyword>
<dbReference type="InterPro" id="IPR036165">
    <property type="entry name" value="YefM-like_sf"/>
</dbReference>
<dbReference type="Pfam" id="PF02604">
    <property type="entry name" value="PhdYeFM_antitox"/>
    <property type="match status" value="1"/>
</dbReference>